<evidence type="ECO:0000313" key="2">
    <source>
        <dbReference type="Proteomes" id="UP001163324"/>
    </source>
</evidence>
<dbReference type="Proteomes" id="UP001163324">
    <property type="component" value="Chromosome 5"/>
</dbReference>
<name>A0ACC0UZM7_9HYPO</name>
<accession>A0ACC0UZM7</accession>
<sequence length="202" mass="23276">MKRKIYNNEIRIFSWIFPTFDAVFRITSIDIVHKRAGTRTKRNRYLSYYRYTSSQLVYYPHPPDTLSSSRPLNASGVYFALDSHFSSFSNTFQLDCEPQHSPFCRSILLADDCTPITVVGATAIHPTGIHLLCSHLYFSSHHPQRRNTNPSDVALTAHHYYYHRIPRIPSLRIASYISAKGLVYIALYQLLTHHRVATKASL</sequence>
<protein>
    <submittedName>
        <fullName evidence="1">Uncharacterized protein</fullName>
    </submittedName>
</protein>
<proteinExistence type="predicted"/>
<comment type="caution">
    <text evidence="1">The sequence shown here is derived from an EMBL/GenBank/DDBJ whole genome shotgun (WGS) entry which is preliminary data.</text>
</comment>
<evidence type="ECO:0000313" key="1">
    <source>
        <dbReference type="EMBL" id="KAI9898965.1"/>
    </source>
</evidence>
<gene>
    <name evidence="1" type="ORF">N3K66_005426</name>
</gene>
<keyword evidence="2" id="KW-1185">Reference proteome</keyword>
<reference evidence="1" key="1">
    <citation type="submission" date="2022-10" db="EMBL/GenBank/DDBJ databases">
        <title>Complete Genome of Trichothecium roseum strain YXFP-22015, a Plant Pathogen Isolated from Citrus.</title>
        <authorList>
            <person name="Wang Y."/>
            <person name="Zhu L."/>
        </authorList>
    </citation>
    <scope>NUCLEOTIDE SEQUENCE</scope>
    <source>
        <strain evidence="1">YXFP-22015</strain>
    </source>
</reference>
<dbReference type="EMBL" id="CM047944">
    <property type="protein sequence ID" value="KAI9898965.1"/>
    <property type="molecule type" value="Genomic_DNA"/>
</dbReference>
<organism evidence="1 2">
    <name type="scientific">Trichothecium roseum</name>
    <dbReference type="NCBI Taxonomy" id="47278"/>
    <lineage>
        <taxon>Eukaryota</taxon>
        <taxon>Fungi</taxon>
        <taxon>Dikarya</taxon>
        <taxon>Ascomycota</taxon>
        <taxon>Pezizomycotina</taxon>
        <taxon>Sordariomycetes</taxon>
        <taxon>Hypocreomycetidae</taxon>
        <taxon>Hypocreales</taxon>
        <taxon>Hypocreales incertae sedis</taxon>
        <taxon>Trichothecium</taxon>
    </lineage>
</organism>